<protein>
    <submittedName>
        <fullName evidence="1">Uncharacterized protein</fullName>
    </submittedName>
</protein>
<evidence type="ECO:0000313" key="2">
    <source>
        <dbReference type="Proteomes" id="UP000295765"/>
    </source>
</evidence>
<organism evidence="1 2">
    <name type="scientific">Plasticicumulans lactativorans</name>
    <dbReference type="NCBI Taxonomy" id="1133106"/>
    <lineage>
        <taxon>Bacteria</taxon>
        <taxon>Pseudomonadati</taxon>
        <taxon>Pseudomonadota</taxon>
        <taxon>Gammaproteobacteria</taxon>
        <taxon>Candidatus Competibacteraceae</taxon>
        <taxon>Plasticicumulans</taxon>
    </lineage>
</organism>
<proteinExistence type="predicted"/>
<dbReference type="AlphaFoldDB" id="A0A4V2SCY8"/>
<dbReference type="EMBL" id="SLWY01000010">
    <property type="protein sequence ID" value="TCO81110.1"/>
    <property type="molecule type" value="Genomic_DNA"/>
</dbReference>
<dbReference type="RefSeq" id="WP_132542359.1">
    <property type="nucleotide sequence ID" value="NZ_SLWY01000010.1"/>
</dbReference>
<comment type="caution">
    <text evidence="1">The sequence shown here is derived from an EMBL/GenBank/DDBJ whole genome shotgun (WGS) entry which is preliminary data.</text>
</comment>
<dbReference type="Proteomes" id="UP000295765">
    <property type="component" value="Unassembled WGS sequence"/>
</dbReference>
<keyword evidence="2" id="KW-1185">Reference proteome</keyword>
<sequence>MATKPVTREVRADLSPDDWLYFEKRAMESGMSNGRTLATQLLTRWIADQRAARQNGTASAPGVGPTHAA</sequence>
<accession>A0A4V2SCY8</accession>
<evidence type="ECO:0000313" key="1">
    <source>
        <dbReference type="EMBL" id="TCO81110.1"/>
    </source>
</evidence>
<name>A0A4V2SCY8_9GAMM</name>
<gene>
    <name evidence="1" type="ORF">EV699_110136</name>
</gene>
<reference evidence="1 2" key="1">
    <citation type="submission" date="2019-03" db="EMBL/GenBank/DDBJ databases">
        <title>Genomic Encyclopedia of Type Strains, Phase IV (KMG-IV): sequencing the most valuable type-strain genomes for metagenomic binning, comparative biology and taxonomic classification.</title>
        <authorList>
            <person name="Goeker M."/>
        </authorList>
    </citation>
    <scope>NUCLEOTIDE SEQUENCE [LARGE SCALE GENOMIC DNA]</scope>
    <source>
        <strain evidence="1 2">DSM 25287</strain>
    </source>
</reference>